<keyword evidence="1" id="KW-0238">DNA-binding</keyword>
<protein>
    <submittedName>
        <fullName evidence="1">DNA-binding domain protein</fullName>
    </submittedName>
</protein>
<proteinExistence type="predicted"/>
<accession>A0A8S5NB04</accession>
<sequence>MYISLLTALTFAGAREDLSRVEIDTLTALSTWSGVSQIDAEVARIAARAHYSEDATKKALASLENKGLIVREARFSGGERLTSIIYVDWRSALTEECRSDYDRIADAGDGARNFPSSRENNPHLWGDEPLERAPEATKKVTKTIRSTQIPEDWRPSEKDLARTRERYPSMPIDIEIEKFRDYHLSKGTKRSNWDASWRTWCTNGNSYADGAWAAEASVSAPTTGNLASVINPNTGKPVTRDDFGYACIATGIDPNLYINYWKPYMGLPADPAWPEWAAKIDRFCGRA</sequence>
<name>A0A8S5NB04_9CAUD</name>
<organism evidence="1">
    <name type="scientific">Siphoviridae sp. ctdoa10</name>
    <dbReference type="NCBI Taxonomy" id="2826400"/>
    <lineage>
        <taxon>Viruses</taxon>
        <taxon>Duplodnaviria</taxon>
        <taxon>Heunggongvirae</taxon>
        <taxon>Uroviricota</taxon>
        <taxon>Caudoviricetes</taxon>
    </lineage>
</organism>
<dbReference type="EMBL" id="BK015125">
    <property type="protein sequence ID" value="DAD91989.1"/>
    <property type="molecule type" value="Genomic_DNA"/>
</dbReference>
<dbReference type="GO" id="GO:0003677">
    <property type="term" value="F:DNA binding"/>
    <property type="evidence" value="ECO:0007669"/>
    <property type="project" value="UniProtKB-KW"/>
</dbReference>
<evidence type="ECO:0000313" key="1">
    <source>
        <dbReference type="EMBL" id="DAD91989.1"/>
    </source>
</evidence>
<reference evidence="1" key="1">
    <citation type="journal article" date="2021" name="Proc. Natl. Acad. Sci. U.S.A.">
        <title>A Catalog of Tens of Thousands of Viruses from Human Metagenomes Reveals Hidden Associations with Chronic Diseases.</title>
        <authorList>
            <person name="Tisza M.J."/>
            <person name="Buck C.B."/>
        </authorList>
    </citation>
    <scope>NUCLEOTIDE SEQUENCE</scope>
    <source>
        <strain evidence="1">Ctdoa10</strain>
    </source>
</reference>